<evidence type="ECO:0000256" key="1">
    <source>
        <dbReference type="ARBA" id="ARBA00009369"/>
    </source>
</evidence>
<dbReference type="InterPro" id="IPR007221">
    <property type="entry name" value="MreC"/>
</dbReference>
<dbReference type="GO" id="GO:0005886">
    <property type="term" value="C:plasma membrane"/>
    <property type="evidence" value="ECO:0007669"/>
    <property type="project" value="TreeGrafter"/>
</dbReference>
<dbReference type="AlphaFoldDB" id="A0A0D6A3N7"/>
<evidence type="ECO:0000256" key="4">
    <source>
        <dbReference type="ARBA" id="ARBA00032089"/>
    </source>
</evidence>
<dbReference type="Pfam" id="PF04085">
    <property type="entry name" value="MreC"/>
    <property type="match status" value="1"/>
</dbReference>
<protein>
    <recommendedName>
        <fullName evidence="2 5">Cell shape-determining protein MreC</fullName>
    </recommendedName>
    <alternativeName>
        <fullName evidence="4 5">Cell shape protein MreC</fullName>
    </alternativeName>
</protein>
<accession>A0A0D6A3N7</accession>
<dbReference type="Proteomes" id="UP000035709">
    <property type="component" value="Chromosome"/>
</dbReference>
<dbReference type="PANTHER" id="PTHR34138">
    <property type="entry name" value="CELL SHAPE-DETERMINING PROTEIN MREC"/>
    <property type="match status" value="1"/>
</dbReference>
<proteinExistence type="inferred from homology"/>
<reference evidence="7 8" key="1">
    <citation type="submission" date="2015-03" db="EMBL/GenBank/DDBJ databases">
        <title>Complete genome sequence of Lactobacillus acetotolerans NBRC 13120.</title>
        <authorList>
            <person name="Toh H."/>
            <person name="Morita H."/>
            <person name="Fujita N."/>
        </authorList>
    </citation>
    <scope>NUCLEOTIDE SEQUENCE [LARGE SCALE GENOMIC DNA]</scope>
    <source>
        <strain evidence="7 8">NBRC 13120</strain>
    </source>
</reference>
<evidence type="ECO:0000256" key="3">
    <source>
        <dbReference type="ARBA" id="ARBA00022960"/>
    </source>
</evidence>
<evidence type="ECO:0000313" key="8">
    <source>
        <dbReference type="Proteomes" id="UP000035709"/>
    </source>
</evidence>
<comment type="similarity">
    <text evidence="1 5">Belongs to the MreC family.</text>
</comment>
<dbReference type="NCBIfam" id="TIGR00219">
    <property type="entry name" value="mreC"/>
    <property type="match status" value="1"/>
</dbReference>
<dbReference type="KEGG" id="lae:LBAT_1034"/>
<dbReference type="Gene3D" id="2.40.10.340">
    <property type="entry name" value="Rod shape-determining protein MreC, domain 1"/>
    <property type="match status" value="1"/>
</dbReference>
<evidence type="ECO:0000256" key="5">
    <source>
        <dbReference type="PIRNR" id="PIRNR038471"/>
    </source>
</evidence>
<organism evidence="7 8">
    <name type="scientific">Lactobacillus acetotolerans</name>
    <dbReference type="NCBI Taxonomy" id="1600"/>
    <lineage>
        <taxon>Bacteria</taxon>
        <taxon>Bacillati</taxon>
        <taxon>Bacillota</taxon>
        <taxon>Bacilli</taxon>
        <taxon>Lactobacillales</taxon>
        <taxon>Lactobacillaceae</taxon>
        <taxon>Lactobacillus</taxon>
    </lineage>
</organism>
<dbReference type="RefSeq" id="WP_060459549.1">
    <property type="nucleotide sequence ID" value="NZ_AP014808.1"/>
</dbReference>
<keyword evidence="8" id="KW-1185">Reference proteome</keyword>
<evidence type="ECO:0000313" key="7">
    <source>
        <dbReference type="EMBL" id="BAQ57423.1"/>
    </source>
</evidence>
<evidence type="ECO:0000256" key="2">
    <source>
        <dbReference type="ARBA" id="ARBA00013855"/>
    </source>
</evidence>
<dbReference type="STRING" id="1600.LBAT_1034"/>
<gene>
    <name evidence="7" type="ORF">LBAT_1034</name>
</gene>
<dbReference type="Gene3D" id="1.20.5.490">
    <property type="entry name" value="Single helix bin"/>
    <property type="match status" value="1"/>
</dbReference>
<name>A0A0D6A3N7_9LACO</name>
<dbReference type="InterPro" id="IPR055342">
    <property type="entry name" value="MreC_beta-barrel_core"/>
</dbReference>
<dbReference type="EMBL" id="AP014808">
    <property type="protein sequence ID" value="BAQ57423.1"/>
    <property type="molecule type" value="Genomic_DNA"/>
</dbReference>
<feature type="domain" description="Rod shape-determining protein MreC beta-barrel core" evidence="6">
    <location>
        <begin position="126"/>
        <end position="278"/>
    </location>
</feature>
<sequence length="283" mass="30057">MKKFLQNKKLLTTFIIIIIVLAVLGISVNLRRKRNTPLLIQSFGNDIVAVGARVVDVPVNLVSNGLNSAHSILNTQEENNHLKDQVTDLGQTKSRNASLEAENKQLKSALKLKSTLTSYSVVNASVISRSPDIWSDLLVINKGSTAGIRKNMAVMCGGGVIGRVVEVNAASSKVELITTTDKSANRFSVQAKAANGKNVHGIITVISGNNLAFTQVVDSNKLKQGTKVYTSGMGGNSPKGLLIGTVSSTTHDTFGLSDLIKINPAGEVNDPSVVTVIQRKVTG</sequence>
<dbReference type="InterPro" id="IPR042175">
    <property type="entry name" value="Cell/Rod_MreC_2"/>
</dbReference>
<dbReference type="OrthoDB" id="9792313at2"/>
<dbReference type="GO" id="GO:0008360">
    <property type="term" value="P:regulation of cell shape"/>
    <property type="evidence" value="ECO:0007669"/>
    <property type="project" value="UniProtKB-KW"/>
</dbReference>
<keyword evidence="3 5" id="KW-0133">Cell shape</keyword>
<dbReference type="Gene3D" id="2.40.10.350">
    <property type="entry name" value="Rod shape-determining protein MreC, domain 2"/>
    <property type="match status" value="1"/>
</dbReference>
<dbReference type="PATRIC" id="fig|1600.4.peg.1058"/>
<dbReference type="PIRSF" id="PIRSF038471">
    <property type="entry name" value="MreC"/>
    <property type="match status" value="1"/>
</dbReference>
<evidence type="ECO:0000259" key="6">
    <source>
        <dbReference type="Pfam" id="PF04085"/>
    </source>
</evidence>
<dbReference type="InterPro" id="IPR042177">
    <property type="entry name" value="Cell/Rod_1"/>
</dbReference>
<dbReference type="PANTHER" id="PTHR34138:SF1">
    <property type="entry name" value="CELL SHAPE-DETERMINING PROTEIN MREC"/>
    <property type="match status" value="1"/>
</dbReference>
<comment type="function">
    <text evidence="5">Involved in formation and maintenance of cell shape.</text>
</comment>